<evidence type="ECO:0000256" key="3">
    <source>
        <dbReference type="ARBA" id="ARBA00022824"/>
    </source>
</evidence>
<accession>A0ABR0UZL5</accession>
<feature type="transmembrane region" description="Helical" evidence="6">
    <location>
        <begin position="137"/>
        <end position="168"/>
    </location>
</feature>
<comment type="caution">
    <text evidence="8">The sequence shown here is derived from an EMBL/GenBank/DDBJ whole genome shotgun (WGS) entry which is preliminary data.</text>
</comment>
<feature type="domain" description="Reticulon" evidence="7">
    <location>
        <begin position="33"/>
        <end position="219"/>
    </location>
</feature>
<dbReference type="Pfam" id="PF02453">
    <property type="entry name" value="Reticulon"/>
    <property type="match status" value="1"/>
</dbReference>
<evidence type="ECO:0000256" key="4">
    <source>
        <dbReference type="ARBA" id="ARBA00022989"/>
    </source>
</evidence>
<evidence type="ECO:0000256" key="5">
    <source>
        <dbReference type="ARBA" id="ARBA00023136"/>
    </source>
</evidence>
<evidence type="ECO:0000313" key="8">
    <source>
        <dbReference type="EMBL" id="KAK6127717.1"/>
    </source>
</evidence>
<keyword evidence="5 6" id="KW-0472">Membrane</keyword>
<proteinExistence type="predicted"/>
<sequence>MDSSSDSDNVSGPPRRLFGRQRPIHAALGGGKVADVVLWRDSRVSAAILIGIAAIWFLFEVVEYNLVTLLCHLIITTMLVIFIWSSGAEFFNWNPPNIRKIILQDSTSRDVASSLHRTCNQLLSNFLYVASGHDPKVFLLTIVSLWVISVIGSSISSLNLLFFGLLCLETLPFIYEKYEDEVDHLAYKVNRRMKKMYNKLIEAEILRKIPRGPIKDKNH</sequence>
<dbReference type="Proteomes" id="UP001318860">
    <property type="component" value="Unassembled WGS sequence"/>
</dbReference>
<dbReference type="EMBL" id="JABTTQ020001861">
    <property type="protein sequence ID" value="KAK6127717.1"/>
    <property type="molecule type" value="Genomic_DNA"/>
</dbReference>
<dbReference type="PANTHER" id="PTHR10994">
    <property type="entry name" value="RETICULON"/>
    <property type="match status" value="1"/>
</dbReference>
<gene>
    <name evidence="8" type="ORF">DH2020_038557</name>
</gene>
<organism evidence="8 9">
    <name type="scientific">Rehmannia glutinosa</name>
    <name type="common">Chinese foxglove</name>
    <dbReference type="NCBI Taxonomy" id="99300"/>
    <lineage>
        <taxon>Eukaryota</taxon>
        <taxon>Viridiplantae</taxon>
        <taxon>Streptophyta</taxon>
        <taxon>Embryophyta</taxon>
        <taxon>Tracheophyta</taxon>
        <taxon>Spermatophyta</taxon>
        <taxon>Magnoliopsida</taxon>
        <taxon>eudicotyledons</taxon>
        <taxon>Gunneridae</taxon>
        <taxon>Pentapetalae</taxon>
        <taxon>asterids</taxon>
        <taxon>lamiids</taxon>
        <taxon>Lamiales</taxon>
        <taxon>Orobanchaceae</taxon>
        <taxon>Rehmannieae</taxon>
        <taxon>Rehmannia</taxon>
    </lineage>
</organism>
<evidence type="ECO:0000313" key="9">
    <source>
        <dbReference type="Proteomes" id="UP001318860"/>
    </source>
</evidence>
<protein>
    <recommendedName>
        <fullName evidence="6">Reticulon-like protein</fullName>
    </recommendedName>
</protein>
<name>A0ABR0UZL5_REHGL</name>
<dbReference type="InterPro" id="IPR003388">
    <property type="entry name" value="Reticulon"/>
</dbReference>
<dbReference type="PROSITE" id="PS50845">
    <property type="entry name" value="RETICULON"/>
    <property type="match status" value="1"/>
</dbReference>
<reference evidence="8 9" key="1">
    <citation type="journal article" date="2021" name="Comput. Struct. Biotechnol. J.">
        <title>De novo genome assembly of the potent medicinal plant Rehmannia glutinosa using nanopore technology.</title>
        <authorList>
            <person name="Ma L."/>
            <person name="Dong C."/>
            <person name="Song C."/>
            <person name="Wang X."/>
            <person name="Zheng X."/>
            <person name="Niu Y."/>
            <person name="Chen S."/>
            <person name="Feng W."/>
        </authorList>
    </citation>
    <scope>NUCLEOTIDE SEQUENCE [LARGE SCALE GENOMIC DNA]</scope>
    <source>
        <strain evidence="8">DH-2019</strain>
    </source>
</reference>
<feature type="transmembrane region" description="Helical" evidence="6">
    <location>
        <begin position="42"/>
        <end position="59"/>
    </location>
</feature>
<keyword evidence="3 6" id="KW-0256">Endoplasmic reticulum</keyword>
<evidence type="ECO:0000256" key="2">
    <source>
        <dbReference type="ARBA" id="ARBA00022692"/>
    </source>
</evidence>
<keyword evidence="4 6" id="KW-1133">Transmembrane helix</keyword>
<evidence type="ECO:0000256" key="6">
    <source>
        <dbReference type="RuleBase" id="RU363132"/>
    </source>
</evidence>
<dbReference type="PANTHER" id="PTHR10994:SF85">
    <property type="entry name" value="RETICULON-LIKE PROTEIN B9"/>
    <property type="match status" value="1"/>
</dbReference>
<evidence type="ECO:0000259" key="7">
    <source>
        <dbReference type="PROSITE" id="PS50845"/>
    </source>
</evidence>
<feature type="transmembrane region" description="Helical" evidence="6">
    <location>
        <begin position="66"/>
        <end position="85"/>
    </location>
</feature>
<comment type="subcellular location">
    <subcellularLocation>
        <location evidence="1 6">Endoplasmic reticulum membrane</location>
        <topology evidence="1 6">Multi-pass membrane protein</topology>
    </subcellularLocation>
</comment>
<dbReference type="InterPro" id="IPR045064">
    <property type="entry name" value="Reticulon-like"/>
</dbReference>
<evidence type="ECO:0000256" key="1">
    <source>
        <dbReference type="ARBA" id="ARBA00004477"/>
    </source>
</evidence>
<keyword evidence="2 6" id="KW-0812">Transmembrane</keyword>
<keyword evidence="9" id="KW-1185">Reference proteome</keyword>